<dbReference type="Proteomes" id="UP000011115">
    <property type="component" value="Unassembled WGS sequence"/>
</dbReference>
<proteinExistence type="predicted"/>
<dbReference type="ExpressionAtlas" id="M0ZW18">
    <property type="expression patterns" value="baseline"/>
</dbReference>
<accession>M0ZW18</accession>
<sequence>MVVLGFVWSNWFEGVHRSSKLAVVVISGVEEAAMGRVLVVVWLCVWPEKMLKNGVWGLFQAKSGCCGV</sequence>
<evidence type="ECO:0000313" key="2">
    <source>
        <dbReference type="Proteomes" id="UP000011115"/>
    </source>
</evidence>
<reference evidence="1" key="2">
    <citation type="submission" date="2015-06" db="UniProtKB">
        <authorList>
            <consortium name="EnsemblPlants"/>
        </authorList>
    </citation>
    <scope>IDENTIFICATION</scope>
    <source>
        <strain evidence="1">DM1-3 516 R44</strain>
    </source>
</reference>
<name>M0ZW18_SOLTU</name>
<keyword evidence="2" id="KW-1185">Reference proteome</keyword>
<dbReference type="AlphaFoldDB" id="M0ZW18"/>
<dbReference type="EnsemblPlants" id="PGSC0003DMT400009326">
    <property type="protein sequence ID" value="PGSC0003DMT400009326"/>
    <property type="gene ID" value="PGSC0003DMG400003624"/>
</dbReference>
<evidence type="ECO:0000313" key="1">
    <source>
        <dbReference type="EnsemblPlants" id="PGSC0003DMT400009326"/>
    </source>
</evidence>
<protein>
    <submittedName>
        <fullName evidence="1">Extensin</fullName>
    </submittedName>
</protein>
<organism evidence="1 2">
    <name type="scientific">Solanum tuberosum</name>
    <name type="common">Potato</name>
    <dbReference type="NCBI Taxonomy" id="4113"/>
    <lineage>
        <taxon>Eukaryota</taxon>
        <taxon>Viridiplantae</taxon>
        <taxon>Streptophyta</taxon>
        <taxon>Embryophyta</taxon>
        <taxon>Tracheophyta</taxon>
        <taxon>Spermatophyta</taxon>
        <taxon>Magnoliopsida</taxon>
        <taxon>eudicotyledons</taxon>
        <taxon>Gunneridae</taxon>
        <taxon>Pentapetalae</taxon>
        <taxon>asterids</taxon>
        <taxon>lamiids</taxon>
        <taxon>Solanales</taxon>
        <taxon>Solanaceae</taxon>
        <taxon>Solanoideae</taxon>
        <taxon>Solaneae</taxon>
        <taxon>Solanum</taxon>
    </lineage>
</organism>
<dbReference type="Gramene" id="PGSC0003DMT400009326">
    <property type="protein sequence ID" value="PGSC0003DMT400009326"/>
    <property type="gene ID" value="PGSC0003DMG400003624"/>
</dbReference>
<dbReference type="HOGENOM" id="CLU_2798936_0_0_1"/>
<reference evidence="2" key="1">
    <citation type="journal article" date="2011" name="Nature">
        <title>Genome sequence and analysis of the tuber crop potato.</title>
        <authorList>
            <consortium name="The Potato Genome Sequencing Consortium"/>
        </authorList>
    </citation>
    <scope>NUCLEOTIDE SEQUENCE [LARGE SCALE GENOMIC DNA]</scope>
    <source>
        <strain evidence="2">cv. DM1-3 516 R44</strain>
    </source>
</reference>